<proteinExistence type="predicted"/>
<dbReference type="CDD" id="cd07067">
    <property type="entry name" value="HP_PGM_like"/>
    <property type="match status" value="1"/>
</dbReference>
<dbReference type="EMBL" id="RHIB01000001">
    <property type="protein sequence ID" value="RNA69295.1"/>
    <property type="molecule type" value="Genomic_DNA"/>
</dbReference>
<dbReference type="SUPFAM" id="SSF53254">
    <property type="entry name" value="Phosphoglycerate mutase-like"/>
    <property type="match status" value="1"/>
</dbReference>
<dbReference type="InterPro" id="IPR050275">
    <property type="entry name" value="PGM_Phosphatase"/>
</dbReference>
<comment type="caution">
    <text evidence="1">The sequence shown here is derived from an EMBL/GenBank/DDBJ whole genome shotgun (WGS) entry which is preliminary data.</text>
</comment>
<gene>
    <name evidence="1" type="ORF">EBO34_04945</name>
</gene>
<keyword evidence="2" id="KW-1185">Reference proteome</keyword>
<dbReference type="SMART" id="SM00855">
    <property type="entry name" value="PGAM"/>
    <property type="match status" value="1"/>
</dbReference>
<dbReference type="AlphaFoldDB" id="A0A3M7TXY4"/>
<protein>
    <submittedName>
        <fullName evidence="1">Histidine phosphatase family protein</fullName>
    </submittedName>
</protein>
<dbReference type="Gene3D" id="3.40.50.1240">
    <property type="entry name" value="Phosphoglycerate mutase-like"/>
    <property type="match status" value="1"/>
</dbReference>
<evidence type="ECO:0000313" key="1">
    <source>
        <dbReference type="EMBL" id="RNA69295.1"/>
    </source>
</evidence>
<dbReference type="InterPro" id="IPR013078">
    <property type="entry name" value="His_Pase_superF_clade-1"/>
</dbReference>
<dbReference type="Pfam" id="PF00300">
    <property type="entry name" value="His_Phos_1"/>
    <property type="match status" value="1"/>
</dbReference>
<dbReference type="GO" id="GO:0005737">
    <property type="term" value="C:cytoplasm"/>
    <property type="evidence" value="ECO:0007669"/>
    <property type="project" value="TreeGrafter"/>
</dbReference>
<dbReference type="OrthoDB" id="512570at2"/>
<dbReference type="PANTHER" id="PTHR48100">
    <property type="entry name" value="BROAD-SPECIFICITY PHOSPHATASE YOR283W-RELATED"/>
    <property type="match status" value="1"/>
</dbReference>
<name>A0A3M7TXY4_9BACI</name>
<evidence type="ECO:0000313" key="2">
    <source>
        <dbReference type="Proteomes" id="UP000278746"/>
    </source>
</evidence>
<dbReference type="Proteomes" id="UP000278746">
    <property type="component" value="Unassembled WGS sequence"/>
</dbReference>
<dbReference type="RefSeq" id="WP_122896816.1">
    <property type="nucleotide sequence ID" value="NZ_RHIB01000001.1"/>
</dbReference>
<dbReference type="PANTHER" id="PTHR48100:SF1">
    <property type="entry name" value="HISTIDINE PHOSPHATASE FAMILY PROTEIN-RELATED"/>
    <property type="match status" value="1"/>
</dbReference>
<dbReference type="InterPro" id="IPR029033">
    <property type="entry name" value="His_PPase_superfam"/>
</dbReference>
<dbReference type="GO" id="GO:0016791">
    <property type="term" value="F:phosphatase activity"/>
    <property type="evidence" value="ECO:0007669"/>
    <property type="project" value="TreeGrafter"/>
</dbReference>
<sequence length="181" mass="21087">MTKIIYLIRHCEAEGQWPNAELTKKGTKQAEQLKKYFTYRNLDKIITSPWKRAVNTAKPLSLLKNKPIHTDERLQERKLSSKDMPDWFEKLKNTFIDHDLTFDGGESSRTAQQRGLEAIKSIVNGNGDRFAVVTHGNLLSLILHYYDRKIGFEDWKALRNPDLFVLTFDQERITLKHEGDV</sequence>
<reference evidence="1 2" key="1">
    <citation type="submission" date="2018-10" db="EMBL/GenBank/DDBJ databases">
        <title>Bacillus Keqinensis sp. nov., a moderately halophilic bacterium isolated from a saline-alkaline lake.</title>
        <authorList>
            <person name="Wang H."/>
        </authorList>
    </citation>
    <scope>NUCLEOTIDE SEQUENCE [LARGE SCALE GENOMIC DNA]</scope>
    <source>
        <strain evidence="1 2">KQ-3</strain>
    </source>
</reference>
<accession>A0A3M7TXY4</accession>
<organism evidence="1 2">
    <name type="scientific">Alteribacter keqinensis</name>
    <dbReference type="NCBI Taxonomy" id="2483800"/>
    <lineage>
        <taxon>Bacteria</taxon>
        <taxon>Bacillati</taxon>
        <taxon>Bacillota</taxon>
        <taxon>Bacilli</taxon>
        <taxon>Bacillales</taxon>
        <taxon>Bacillaceae</taxon>
        <taxon>Alteribacter</taxon>
    </lineage>
</organism>